<sequence length="88" mass="9829">MKLVFKTTRLGGCLGAITCWAWRKRGELVWEDDLGAQNAESSSKTPRRRLGVGNHDSHLLETPRGEQQPQRATGAVLHASDQPHCPRR</sequence>
<accession>A0AAV2DTM3</accession>
<feature type="region of interest" description="Disordered" evidence="1">
    <location>
        <begin position="36"/>
        <end position="88"/>
    </location>
</feature>
<evidence type="ECO:0008006" key="4">
    <source>
        <dbReference type="Google" id="ProtNLM"/>
    </source>
</evidence>
<proteinExistence type="predicted"/>
<evidence type="ECO:0000313" key="2">
    <source>
        <dbReference type="EMBL" id="CAL1376894.1"/>
    </source>
</evidence>
<dbReference type="AlphaFoldDB" id="A0AAV2DTM3"/>
<dbReference type="EMBL" id="OZ034816">
    <property type="protein sequence ID" value="CAL1376894.1"/>
    <property type="molecule type" value="Genomic_DNA"/>
</dbReference>
<feature type="compositionally biased region" description="Basic and acidic residues" evidence="1">
    <location>
        <begin position="55"/>
        <end position="64"/>
    </location>
</feature>
<gene>
    <name evidence="2" type="ORF">LTRI10_LOCUS18592</name>
</gene>
<keyword evidence="3" id="KW-1185">Reference proteome</keyword>
<evidence type="ECO:0000256" key="1">
    <source>
        <dbReference type="SAM" id="MobiDB-lite"/>
    </source>
</evidence>
<evidence type="ECO:0000313" key="3">
    <source>
        <dbReference type="Proteomes" id="UP001497516"/>
    </source>
</evidence>
<name>A0AAV2DTM3_9ROSI</name>
<reference evidence="2 3" key="1">
    <citation type="submission" date="2024-04" db="EMBL/GenBank/DDBJ databases">
        <authorList>
            <person name="Fracassetti M."/>
        </authorList>
    </citation>
    <scope>NUCLEOTIDE SEQUENCE [LARGE SCALE GENOMIC DNA]</scope>
</reference>
<protein>
    <recommendedName>
        <fullName evidence="4">Secreted protein</fullName>
    </recommendedName>
</protein>
<organism evidence="2 3">
    <name type="scientific">Linum trigynum</name>
    <dbReference type="NCBI Taxonomy" id="586398"/>
    <lineage>
        <taxon>Eukaryota</taxon>
        <taxon>Viridiplantae</taxon>
        <taxon>Streptophyta</taxon>
        <taxon>Embryophyta</taxon>
        <taxon>Tracheophyta</taxon>
        <taxon>Spermatophyta</taxon>
        <taxon>Magnoliopsida</taxon>
        <taxon>eudicotyledons</taxon>
        <taxon>Gunneridae</taxon>
        <taxon>Pentapetalae</taxon>
        <taxon>rosids</taxon>
        <taxon>fabids</taxon>
        <taxon>Malpighiales</taxon>
        <taxon>Linaceae</taxon>
        <taxon>Linum</taxon>
    </lineage>
</organism>
<dbReference type="Proteomes" id="UP001497516">
    <property type="component" value="Chromosome 3"/>
</dbReference>